<gene>
    <name evidence="2" type="ORF">X802_05455</name>
</gene>
<evidence type="ECO:0000313" key="2">
    <source>
        <dbReference type="EMBL" id="AJC71677.1"/>
    </source>
</evidence>
<feature type="transmembrane region" description="Helical" evidence="1">
    <location>
        <begin position="12"/>
        <end position="32"/>
    </location>
</feature>
<organism evidence="2 3">
    <name type="scientific">Thermococcus guaymasensis DSM 11113</name>
    <dbReference type="NCBI Taxonomy" id="1432656"/>
    <lineage>
        <taxon>Archaea</taxon>
        <taxon>Methanobacteriati</taxon>
        <taxon>Methanobacteriota</taxon>
        <taxon>Thermococci</taxon>
        <taxon>Thermococcales</taxon>
        <taxon>Thermococcaceae</taxon>
        <taxon>Thermococcus</taxon>
    </lineage>
</organism>
<evidence type="ECO:0000313" key="3">
    <source>
        <dbReference type="Proteomes" id="UP000062043"/>
    </source>
</evidence>
<protein>
    <submittedName>
        <fullName evidence="2">Uncharacterized protein</fullName>
    </submittedName>
</protein>
<dbReference type="AlphaFoldDB" id="A0A0X1KKA1"/>
<keyword evidence="1" id="KW-1133">Transmembrane helix</keyword>
<accession>A0A0X1KKA1</accession>
<dbReference type="KEGG" id="tgy:X802_05455"/>
<keyword evidence="1" id="KW-0472">Membrane</keyword>
<proteinExistence type="predicted"/>
<keyword evidence="3" id="KW-1185">Reference proteome</keyword>
<sequence>MPYILQTVPTDSQILFGLLGIALLLLVIWFFSDWMKRYAEKKEKELEELEETGELY</sequence>
<dbReference type="PATRIC" id="fig|1432656.3.peg.1061"/>
<dbReference type="EMBL" id="CP007140">
    <property type="protein sequence ID" value="AJC71677.1"/>
    <property type="molecule type" value="Genomic_DNA"/>
</dbReference>
<dbReference type="Proteomes" id="UP000062043">
    <property type="component" value="Chromosome"/>
</dbReference>
<keyword evidence="1" id="KW-0812">Transmembrane</keyword>
<reference evidence="2 3" key="1">
    <citation type="submission" date="2014-01" db="EMBL/GenBank/DDBJ databases">
        <title>Genome sequencing of Thermococcus guaymasensis.</title>
        <authorList>
            <person name="Zhang X."/>
            <person name="Alvare G."/>
            <person name="Fristensky B."/>
            <person name="Chen L."/>
            <person name="Suen T."/>
            <person name="Chen Q."/>
            <person name="Ma K."/>
        </authorList>
    </citation>
    <scope>NUCLEOTIDE SEQUENCE [LARGE SCALE GENOMIC DNA]</scope>
    <source>
        <strain evidence="2 3">DSM 11113</strain>
    </source>
</reference>
<name>A0A0X1KKA1_9EURY</name>
<evidence type="ECO:0000256" key="1">
    <source>
        <dbReference type="SAM" id="Phobius"/>
    </source>
</evidence>